<dbReference type="InterPro" id="IPR010280">
    <property type="entry name" value="U5_MeTrfase_fam"/>
</dbReference>
<dbReference type="FunFam" id="3.40.50.150:FF:000009">
    <property type="entry name" value="23S rRNA (Uracil(1939)-C(5))-methyltransferase RlmD"/>
    <property type="match status" value="1"/>
</dbReference>
<dbReference type="CDD" id="cd02440">
    <property type="entry name" value="AdoMet_MTases"/>
    <property type="match status" value="1"/>
</dbReference>
<dbReference type="InterPro" id="IPR030391">
    <property type="entry name" value="MeTrfase_TrmA_CS"/>
</dbReference>
<dbReference type="GO" id="GO:0070475">
    <property type="term" value="P:rRNA base methylation"/>
    <property type="evidence" value="ECO:0007669"/>
    <property type="project" value="TreeGrafter"/>
</dbReference>
<evidence type="ECO:0000313" key="8">
    <source>
        <dbReference type="Proteomes" id="UP000662783"/>
    </source>
</evidence>
<dbReference type="Proteomes" id="UP000662783">
    <property type="component" value="Chromosome"/>
</dbReference>
<dbReference type="InterPro" id="IPR030390">
    <property type="entry name" value="MeTrfase_TrmA_AS"/>
</dbReference>
<feature type="domain" description="TRAM" evidence="6">
    <location>
        <begin position="1"/>
        <end position="60"/>
    </location>
</feature>
<dbReference type="PROSITE" id="PS01230">
    <property type="entry name" value="TRMA_1"/>
    <property type="match status" value="1"/>
</dbReference>
<feature type="active site" evidence="5">
    <location>
        <position position="428"/>
    </location>
</feature>
<dbReference type="InterPro" id="IPR002792">
    <property type="entry name" value="TRAM_dom"/>
</dbReference>
<dbReference type="SUPFAM" id="SSF53335">
    <property type="entry name" value="S-adenosyl-L-methionine-dependent methyltransferases"/>
    <property type="match status" value="1"/>
</dbReference>
<evidence type="ECO:0000259" key="6">
    <source>
        <dbReference type="PROSITE" id="PS50926"/>
    </source>
</evidence>
<evidence type="ECO:0000256" key="3">
    <source>
        <dbReference type="ARBA" id="ARBA00022691"/>
    </source>
</evidence>
<keyword evidence="3 4" id="KW-0949">S-adenosyl-L-methionine</keyword>
<dbReference type="Gene3D" id="3.40.50.150">
    <property type="entry name" value="Vaccinia Virus protein VP39"/>
    <property type="match status" value="1"/>
</dbReference>
<dbReference type="GO" id="GO:0070041">
    <property type="term" value="F:rRNA (uridine-C5-)-methyltransferase activity"/>
    <property type="evidence" value="ECO:0007669"/>
    <property type="project" value="TreeGrafter"/>
</dbReference>
<accession>A0A974WFY2</accession>
<dbReference type="PANTHER" id="PTHR11061">
    <property type="entry name" value="RNA M5U METHYLTRANSFERASE"/>
    <property type="match status" value="1"/>
</dbReference>
<dbReference type="Pfam" id="PF01938">
    <property type="entry name" value="TRAM"/>
    <property type="match status" value="1"/>
</dbReference>
<sequence>MKIKNKILKSITIEGLAAEGKCYAKWDGQIIFIGNVAPGDVCDLRITKRKKSFLQAVPTHFHSYSELRKEPFCEHFGTCGGCKWQHIGYATQTKSKEQQVVDQLQRIGKVAYDQLHPIIGSEKTQYYRNKLEFTFSNSRWLTREEIASGKEFEKNALGFHIPGRFDKILDINHCYLQEDPSNKIRLAVRDLALEKEISFFDLVKQVGFLRNLIIRTASTGEVMVILQVTEDDQKTIQLFTDLIASFDEVSSTNYVVNNKGNDTFHDLEVICVGGKPYIEEQMTFPHSDEKVTFRVGPKSFYQTNSEQAEVLYKRAWELAKISSEDTVYDLYTGTGTIANYVSKSAKKVVGVEYVEAAIEDAKINSEINGIANTTFYAGDMKDILTADFINANGKPDIIITDPPRAGMHPDVCNVLLKSDAKRIVYISCNPATQARDLALLNEKYRVTEVQPVDMFPHTHHVENIAVLELK</sequence>
<comment type="similarity">
    <text evidence="4">Belongs to the class I-like SAM-binding methyltransferase superfamily. RNA M5U methyltransferase family.</text>
</comment>
<evidence type="ECO:0000313" key="7">
    <source>
        <dbReference type="EMBL" id="QSE97320.1"/>
    </source>
</evidence>
<dbReference type="EMBL" id="CP070608">
    <property type="protein sequence ID" value="QSE97320.1"/>
    <property type="molecule type" value="Genomic_DNA"/>
</dbReference>
<dbReference type="PANTHER" id="PTHR11061:SF30">
    <property type="entry name" value="TRNA (URACIL(54)-C(5))-METHYLTRANSFERASE"/>
    <property type="match status" value="1"/>
</dbReference>
<feature type="binding site" evidence="4">
    <location>
        <position position="331"/>
    </location>
    <ligand>
        <name>S-adenosyl-L-methionine</name>
        <dbReference type="ChEBI" id="CHEBI:59789"/>
    </ligand>
</feature>
<dbReference type="EC" id="2.1.1.190" evidence="7"/>
<dbReference type="InterPro" id="IPR029063">
    <property type="entry name" value="SAM-dependent_MTases_sf"/>
</dbReference>
<dbReference type="Gene3D" id="2.40.50.140">
    <property type="entry name" value="Nucleic acid-binding proteins"/>
    <property type="match status" value="1"/>
</dbReference>
<evidence type="ECO:0000256" key="4">
    <source>
        <dbReference type="PROSITE-ProRule" id="PRU01024"/>
    </source>
</evidence>
<dbReference type="KEGG" id="fuv:JR347_17320"/>
<organism evidence="7 8">
    <name type="scientific">Fulvivirga lutea</name>
    <dbReference type="NCBI Taxonomy" id="2810512"/>
    <lineage>
        <taxon>Bacteria</taxon>
        <taxon>Pseudomonadati</taxon>
        <taxon>Bacteroidota</taxon>
        <taxon>Cytophagia</taxon>
        <taxon>Cytophagales</taxon>
        <taxon>Fulvivirgaceae</taxon>
        <taxon>Fulvivirga</taxon>
    </lineage>
</organism>
<dbReference type="SUPFAM" id="SSF50249">
    <property type="entry name" value="Nucleic acid-binding proteins"/>
    <property type="match status" value="1"/>
</dbReference>
<dbReference type="PROSITE" id="PS01231">
    <property type="entry name" value="TRMA_2"/>
    <property type="match status" value="1"/>
</dbReference>
<evidence type="ECO:0000256" key="5">
    <source>
        <dbReference type="PROSITE-ProRule" id="PRU10015"/>
    </source>
</evidence>
<dbReference type="InterPro" id="IPR012340">
    <property type="entry name" value="NA-bd_OB-fold"/>
</dbReference>
<keyword evidence="2 4" id="KW-0808">Transferase</keyword>
<dbReference type="RefSeq" id="WP_205721831.1">
    <property type="nucleotide sequence ID" value="NZ_CP070608.1"/>
</dbReference>
<evidence type="ECO:0000256" key="2">
    <source>
        <dbReference type="ARBA" id="ARBA00022679"/>
    </source>
</evidence>
<reference evidence="7" key="1">
    <citation type="submission" date="2021-02" db="EMBL/GenBank/DDBJ databases">
        <title>Fulvivirga sp. S481 isolated from sea water.</title>
        <authorList>
            <person name="Bae S.S."/>
            <person name="Baek K."/>
        </authorList>
    </citation>
    <scope>NUCLEOTIDE SEQUENCE</scope>
    <source>
        <strain evidence="7">S481</strain>
    </source>
</reference>
<dbReference type="NCBIfam" id="TIGR00479">
    <property type="entry name" value="rumA"/>
    <property type="match status" value="1"/>
</dbReference>
<keyword evidence="8" id="KW-1185">Reference proteome</keyword>
<keyword evidence="1 4" id="KW-0489">Methyltransferase</keyword>
<dbReference type="Gene3D" id="2.40.50.1070">
    <property type="match status" value="1"/>
</dbReference>
<feature type="binding site" evidence="4">
    <location>
        <position position="401"/>
    </location>
    <ligand>
        <name>S-adenosyl-L-methionine</name>
        <dbReference type="ChEBI" id="CHEBI:59789"/>
    </ligand>
</feature>
<evidence type="ECO:0000256" key="1">
    <source>
        <dbReference type="ARBA" id="ARBA00022603"/>
    </source>
</evidence>
<dbReference type="AlphaFoldDB" id="A0A974WFY2"/>
<name>A0A974WFY2_9BACT</name>
<dbReference type="Pfam" id="PF05958">
    <property type="entry name" value="tRNA_U5-meth_tr"/>
    <property type="match status" value="1"/>
</dbReference>
<feature type="binding site" evidence="4">
    <location>
        <position position="352"/>
    </location>
    <ligand>
        <name>S-adenosyl-L-methionine</name>
        <dbReference type="ChEBI" id="CHEBI:59789"/>
    </ligand>
</feature>
<gene>
    <name evidence="7" type="primary">rlmD</name>
    <name evidence="7" type="ORF">JR347_17320</name>
</gene>
<dbReference type="PROSITE" id="PS50926">
    <property type="entry name" value="TRAM"/>
    <property type="match status" value="1"/>
</dbReference>
<protein>
    <submittedName>
        <fullName evidence="7">23S rRNA (Uracil(1939)-C(5))-methyltransferase RlmD</fullName>
        <ecNumber evidence="7">2.1.1.190</ecNumber>
    </submittedName>
</protein>
<dbReference type="PROSITE" id="PS51687">
    <property type="entry name" value="SAM_MT_RNA_M5U"/>
    <property type="match status" value="1"/>
</dbReference>
<feature type="binding site" evidence="4">
    <location>
        <position position="302"/>
    </location>
    <ligand>
        <name>S-adenosyl-L-methionine</name>
        <dbReference type="ChEBI" id="CHEBI:59789"/>
    </ligand>
</feature>
<proteinExistence type="inferred from homology"/>
<feature type="active site" description="Nucleophile" evidence="4">
    <location>
        <position position="428"/>
    </location>
</feature>